<sequence>MNLDIIKAQTLNQINEGTCRWSCSMGMLHIYKVAWKRLHSGTNSALVLESIDDQALESWPSGCMYHE</sequence>
<reference evidence="1" key="1">
    <citation type="submission" date="2020-01" db="EMBL/GenBank/DDBJ databases">
        <title>The Celery Genome Sequence Reveals Sequential Paleo-tetraploidization, Resistance Gene Elimination, Karyotype Evolution, and Functional Innovation in Apiales.</title>
        <authorList>
            <person name="Song X."/>
        </authorList>
    </citation>
    <scope>NUCLEOTIDE SEQUENCE</scope>
    <source>
        <tissue evidence="1">Leaf</tissue>
    </source>
</reference>
<organism evidence="1 2">
    <name type="scientific">Apium graveolens</name>
    <name type="common">Celery</name>
    <dbReference type="NCBI Taxonomy" id="4045"/>
    <lineage>
        <taxon>Eukaryota</taxon>
        <taxon>Viridiplantae</taxon>
        <taxon>Streptophyta</taxon>
        <taxon>Embryophyta</taxon>
        <taxon>Tracheophyta</taxon>
        <taxon>Spermatophyta</taxon>
        <taxon>Magnoliopsida</taxon>
        <taxon>eudicotyledons</taxon>
        <taxon>Gunneridae</taxon>
        <taxon>Pentapetalae</taxon>
        <taxon>asterids</taxon>
        <taxon>campanulids</taxon>
        <taxon>Apiales</taxon>
        <taxon>Apiaceae</taxon>
        <taxon>Apioideae</taxon>
        <taxon>apioid superclade</taxon>
        <taxon>Apieae</taxon>
        <taxon>Apium</taxon>
    </lineage>
</organism>
<protein>
    <submittedName>
        <fullName evidence="1">Uncharacterized protein</fullName>
    </submittedName>
</protein>
<dbReference type="EMBL" id="WRXP01001157">
    <property type="protein sequence ID" value="KAF1002460.1"/>
    <property type="molecule type" value="Genomic_DNA"/>
</dbReference>
<name>A0A6L5BAE9_APIGR</name>
<gene>
    <name evidence="1" type="ORF">AG4045_013031</name>
</gene>
<evidence type="ECO:0000313" key="2">
    <source>
        <dbReference type="Proteomes" id="UP000593563"/>
    </source>
</evidence>
<comment type="caution">
    <text evidence="1">The sequence shown here is derived from an EMBL/GenBank/DDBJ whole genome shotgun (WGS) entry which is preliminary data.</text>
</comment>
<proteinExistence type="predicted"/>
<evidence type="ECO:0000313" key="1">
    <source>
        <dbReference type="EMBL" id="KAF1002460.1"/>
    </source>
</evidence>
<dbReference type="Proteomes" id="UP000593563">
    <property type="component" value="Unassembled WGS sequence"/>
</dbReference>
<keyword evidence="2" id="KW-1185">Reference proteome</keyword>
<accession>A0A6L5BAE9</accession>
<dbReference type="AlphaFoldDB" id="A0A6L5BAE9"/>